<evidence type="ECO:0000256" key="1">
    <source>
        <dbReference type="SAM" id="SignalP"/>
    </source>
</evidence>
<protein>
    <recommendedName>
        <fullName evidence="4">Lipoprotein</fullName>
    </recommendedName>
</protein>
<feature type="chain" id="PRO_5042157290" description="Lipoprotein" evidence="1">
    <location>
        <begin position="19"/>
        <end position="68"/>
    </location>
</feature>
<evidence type="ECO:0000313" key="2">
    <source>
        <dbReference type="EMBL" id="MBK1854730.1"/>
    </source>
</evidence>
<organism evidence="2 3">
    <name type="scientific">Oceaniferula flava</name>
    <dbReference type="NCBI Taxonomy" id="2800421"/>
    <lineage>
        <taxon>Bacteria</taxon>
        <taxon>Pseudomonadati</taxon>
        <taxon>Verrucomicrobiota</taxon>
        <taxon>Verrucomicrobiia</taxon>
        <taxon>Verrucomicrobiales</taxon>
        <taxon>Verrucomicrobiaceae</taxon>
        <taxon>Oceaniferula</taxon>
    </lineage>
</organism>
<name>A0AAE2VBN3_9BACT</name>
<accession>A0AAE2VBN3</accession>
<dbReference type="AlphaFoldDB" id="A0AAE2VBN3"/>
<feature type="signal peptide" evidence="1">
    <location>
        <begin position="1"/>
        <end position="18"/>
    </location>
</feature>
<dbReference type="RefSeq" id="WP_309489341.1">
    <property type="nucleotide sequence ID" value="NZ_JAENIG010000004.1"/>
</dbReference>
<keyword evidence="3" id="KW-1185">Reference proteome</keyword>
<dbReference type="EMBL" id="JAENIG010000004">
    <property type="protein sequence ID" value="MBK1854730.1"/>
    <property type="molecule type" value="Genomic_DNA"/>
</dbReference>
<proteinExistence type="predicted"/>
<evidence type="ECO:0008006" key="4">
    <source>
        <dbReference type="Google" id="ProtNLM"/>
    </source>
</evidence>
<dbReference type="Proteomes" id="UP000634206">
    <property type="component" value="Unassembled WGS sequence"/>
</dbReference>
<keyword evidence="1" id="KW-0732">Signal</keyword>
<reference evidence="2" key="1">
    <citation type="submission" date="2021-01" db="EMBL/GenBank/DDBJ databases">
        <title>Modified the classification status of verrucomicrobia.</title>
        <authorList>
            <person name="Feng X."/>
        </authorList>
    </citation>
    <scope>NUCLEOTIDE SEQUENCE</scope>
    <source>
        <strain evidence="2">5K15</strain>
    </source>
</reference>
<evidence type="ECO:0000313" key="3">
    <source>
        <dbReference type="Proteomes" id="UP000634206"/>
    </source>
</evidence>
<gene>
    <name evidence="2" type="ORF">JIN83_07150</name>
</gene>
<comment type="caution">
    <text evidence="2">The sequence shown here is derived from an EMBL/GenBank/DDBJ whole genome shotgun (WGS) entry which is preliminary data.</text>
</comment>
<sequence>MIRLLLLPPLVLTLNSCALVTVPVKVAESVVTTTAKVTGKAMGAGIDAMHTSDAEEAAAAAEAAREAE</sequence>